<feature type="region of interest" description="Disordered" evidence="1">
    <location>
        <begin position="232"/>
        <end position="323"/>
    </location>
</feature>
<feature type="compositionally biased region" description="Basic and acidic residues" evidence="1">
    <location>
        <begin position="106"/>
        <end position="115"/>
    </location>
</feature>
<sequence length="654" mass="72228">QAVCQKCGVDTPAKAGVVWLCKLCSEKREIWKKSGAWFFNSLPAYVLPQRDSMGAGGMRYGNGRATSVNRNSSSSTAQKQKPGWIKMNERSSESGTTGTEESSEDEISRRFERINRPPVASSLSAPPPMTGSSFSPSPSAHSISSLSPRFNHASPSPSSPLLSPSASNQLLRSPSRNSTMTEASPSPPTPQNTITSVIESYAITEYKRIESYALIEYKRIESYAMTECKRDTLGPERNVTPSPLHADSSPYLHFNGGAPATNHRVPSPGALGPSPSDDNPTPVANHQSRINSKPVDANDRYRSTSVSADSSEEGGGYGNSYGRSKQLHRILSPPHYVGGRKSVRVLLLLSGVGVVGCFRRVVFDSRGSSSSSFSFDSDNVYCNRSREQQQHRLHKGDVYLGMIELSLHYEASEQTLHANIHRCKGLRATDKSGSADPYVELSLLPGASRGSKYRTQTVHRSLKPSFHETVSIPGVKESHLSRGTLKITVLDADKYGNEALGEVRLPLFKLQPDLTYHYNMFLEPPIAIDRSDSVSSRSTQSSHYGEKSRLLLSLKYSTKRKALIVGVVRCQNLPPMDLNGLADPLIRVRLRPDSLRRDYATETRKGTLNPEFNQEFVFESLINELPRKTLEIGVWHRDIGRKKNFIGERRNTES</sequence>
<organism evidence="2">
    <name type="scientific">Cyprideis torosa</name>
    <dbReference type="NCBI Taxonomy" id="163714"/>
    <lineage>
        <taxon>Eukaryota</taxon>
        <taxon>Metazoa</taxon>
        <taxon>Ecdysozoa</taxon>
        <taxon>Arthropoda</taxon>
        <taxon>Crustacea</taxon>
        <taxon>Oligostraca</taxon>
        <taxon>Ostracoda</taxon>
        <taxon>Podocopa</taxon>
        <taxon>Podocopida</taxon>
        <taxon>Cytherocopina</taxon>
        <taxon>Cytheroidea</taxon>
        <taxon>Cytherideidae</taxon>
        <taxon>Cyprideis</taxon>
    </lineage>
</organism>
<protein>
    <submittedName>
        <fullName evidence="2">Uncharacterized protein</fullName>
    </submittedName>
</protein>
<feature type="compositionally biased region" description="Low complexity" evidence="1">
    <location>
        <begin position="117"/>
        <end position="167"/>
    </location>
</feature>
<feature type="non-terminal residue" evidence="2">
    <location>
        <position position="654"/>
    </location>
</feature>
<dbReference type="Pfam" id="PF00168">
    <property type="entry name" value="C2"/>
    <property type="match status" value="2"/>
</dbReference>
<dbReference type="PANTHER" id="PTHR45729:SF6">
    <property type="entry name" value="RABPHILIN, ISOFORM A"/>
    <property type="match status" value="1"/>
</dbReference>
<name>A0A7R8ZSS7_9CRUS</name>
<evidence type="ECO:0000313" key="2">
    <source>
        <dbReference type="EMBL" id="CAD7230609.1"/>
    </source>
</evidence>
<proteinExistence type="predicted"/>
<dbReference type="InterPro" id="IPR011011">
    <property type="entry name" value="Znf_FYVE_PHD"/>
</dbReference>
<dbReference type="GO" id="GO:0017158">
    <property type="term" value="P:regulation of calcium ion-dependent exocytosis"/>
    <property type="evidence" value="ECO:0007669"/>
    <property type="project" value="TreeGrafter"/>
</dbReference>
<feature type="compositionally biased region" description="Polar residues" evidence="1">
    <location>
        <begin position="64"/>
        <end position="79"/>
    </location>
</feature>
<dbReference type="InterPro" id="IPR043566">
    <property type="entry name" value="Rabphilin/DOC2/Noc2"/>
</dbReference>
<accession>A0A7R8ZSS7</accession>
<dbReference type="PRINTS" id="PR00399">
    <property type="entry name" value="SYNAPTOTAGMN"/>
</dbReference>
<dbReference type="InterPro" id="IPR001565">
    <property type="entry name" value="Synaptotagmin"/>
</dbReference>
<dbReference type="AlphaFoldDB" id="A0A7R8ZSS7"/>
<feature type="compositionally biased region" description="Polar residues" evidence="1">
    <location>
        <begin position="168"/>
        <end position="184"/>
    </location>
</feature>
<dbReference type="Pfam" id="PF02318">
    <property type="entry name" value="FYVE_2"/>
    <property type="match status" value="1"/>
</dbReference>
<dbReference type="SUPFAM" id="SSF49562">
    <property type="entry name" value="C2 domain (Calcium/lipid-binding domain, CaLB)"/>
    <property type="match status" value="2"/>
</dbReference>
<dbReference type="InterPro" id="IPR000008">
    <property type="entry name" value="C2_dom"/>
</dbReference>
<dbReference type="InterPro" id="IPR041282">
    <property type="entry name" value="FYVE_2"/>
</dbReference>
<dbReference type="PRINTS" id="PR00360">
    <property type="entry name" value="C2DOMAIN"/>
</dbReference>
<dbReference type="Gene3D" id="2.60.40.150">
    <property type="entry name" value="C2 domain"/>
    <property type="match status" value="2"/>
</dbReference>
<dbReference type="PANTHER" id="PTHR45729">
    <property type="entry name" value="RABPHILIN, ISOFORM A"/>
    <property type="match status" value="1"/>
</dbReference>
<dbReference type="InterPro" id="IPR013083">
    <property type="entry name" value="Znf_RING/FYVE/PHD"/>
</dbReference>
<dbReference type="SMART" id="SM00239">
    <property type="entry name" value="C2"/>
    <property type="match status" value="2"/>
</dbReference>
<evidence type="ECO:0000256" key="1">
    <source>
        <dbReference type="SAM" id="MobiDB-lite"/>
    </source>
</evidence>
<dbReference type="GO" id="GO:0016020">
    <property type="term" value="C:membrane"/>
    <property type="evidence" value="ECO:0007669"/>
    <property type="project" value="InterPro"/>
</dbReference>
<dbReference type="PROSITE" id="PS50004">
    <property type="entry name" value="C2"/>
    <property type="match status" value="2"/>
</dbReference>
<dbReference type="GO" id="GO:0006887">
    <property type="term" value="P:exocytosis"/>
    <property type="evidence" value="ECO:0007669"/>
    <property type="project" value="TreeGrafter"/>
</dbReference>
<dbReference type="GO" id="GO:0098793">
    <property type="term" value="C:presynapse"/>
    <property type="evidence" value="ECO:0007669"/>
    <property type="project" value="GOC"/>
</dbReference>
<feature type="compositionally biased region" description="Polar residues" evidence="1">
    <location>
        <begin position="276"/>
        <end position="291"/>
    </location>
</feature>
<dbReference type="OrthoDB" id="270970at2759"/>
<reference evidence="2" key="1">
    <citation type="submission" date="2020-11" db="EMBL/GenBank/DDBJ databases">
        <authorList>
            <person name="Tran Van P."/>
        </authorList>
    </citation>
    <scope>NUCLEOTIDE SEQUENCE</scope>
</reference>
<feature type="region of interest" description="Disordered" evidence="1">
    <location>
        <begin position="57"/>
        <end position="193"/>
    </location>
</feature>
<dbReference type="EMBL" id="OB662819">
    <property type="protein sequence ID" value="CAD7230609.1"/>
    <property type="molecule type" value="Genomic_DNA"/>
</dbReference>
<dbReference type="Gene3D" id="3.30.40.10">
    <property type="entry name" value="Zinc/RING finger domain, C3HC4 (zinc finger)"/>
    <property type="match status" value="1"/>
</dbReference>
<dbReference type="InterPro" id="IPR035892">
    <property type="entry name" value="C2_domain_sf"/>
</dbReference>
<gene>
    <name evidence="2" type="ORF">CTOB1V02_LOCUS8467</name>
</gene>
<dbReference type="SUPFAM" id="SSF57903">
    <property type="entry name" value="FYVE/PHD zinc finger"/>
    <property type="match status" value="1"/>
</dbReference>
<dbReference type="GO" id="GO:0061669">
    <property type="term" value="P:spontaneous neurotransmitter secretion"/>
    <property type="evidence" value="ECO:0007669"/>
    <property type="project" value="TreeGrafter"/>
</dbReference>